<accession>A0A9P4JHM3</accession>
<dbReference type="GO" id="GO:0006998">
    <property type="term" value="P:nuclear envelope organization"/>
    <property type="evidence" value="ECO:0007669"/>
    <property type="project" value="TreeGrafter"/>
</dbReference>
<keyword evidence="2" id="KW-0472">Membrane</keyword>
<feature type="transmembrane region" description="Helical" evidence="2">
    <location>
        <begin position="127"/>
        <end position="147"/>
    </location>
</feature>
<gene>
    <name evidence="3" type="ORF">GQ43DRAFT_342585</name>
</gene>
<evidence type="ECO:0000256" key="2">
    <source>
        <dbReference type="SAM" id="Phobius"/>
    </source>
</evidence>
<feature type="transmembrane region" description="Helical" evidence="2">
    <location>
        <begin position="88"/>
        <end position="107"/>
    </location>
</feature>
<feature type="transmembrane region" description="Helical" evidence="2">
    <location>
        <begin position="185"/>
        <end position="203"/>
    </location>
</feature>
<comment type="caution">
    <text evidence="3">The sequence shown here is derived from an EMBL/GenBank/DDBJ whole genome shotgun (WGS) entry which is preliminary data.</text>
</comment>
<dbReference type="GO" id="GO:0071595">
    <property type="term" value="C:Nem1-Spo7 phosphatase complex"/>
    <property type="evidence" value="ECO:0007669"/>
    <property type="project" value="TreeGrafter"/>
</dbReference>
<evidence type="ECO:0008006" key="5">
    <source>
        <dbReference type="Google" id="ProtNLM"/>
    </source>
</evidence>
<reference evidence="3" key="1">
    <citation type="journal article" date="2020" name="Stud. Mycol.">
        <title>101 Dothideomycetes genomes: a test case for predicting lifestyles and emergence of pathogens.</title>
        <authorList>
            <person name="Haridas S."/>
            <person name="Albert R."/>
            <person name="Binder M."/>
            <person name="Bloem J."/>
            <person name="Labutti K."/>
            <person name="Salamov A."/>
            <person name="Andreopoulos B."/>
            <person name="Baker S."/>
            <person name="Barry K."/>
            <person name="Bills G."/>
            <person name="Bluhm B."/>
            <person name="Cannon C."/>
            <person name="Castanera R."/>
            <person name="Culley D."/>
            <person name="Daum C."/>
            <person name="Ezra D."/>
            <person name="Gonzalez J."/>
            <person name="Henrissat B."/>
            <person name="Kuo A."/>
            <person name="Liang C."/>
            <person name="Lipzen A."/>
            <person name="Lutzoni F."/>
            <person name="Magnuson J."/>
            <person name="Mondo S."/>
            <person name="Nolan M."/>
            <person name="Ohm R."/>
            <person name="Pangilinan J."/>
            <person name="Park H.-J."/>
            <person name="Ramirez L."/>
            <person name="Alfaro M."/>
            <person name="Sun H."/>
            <person name="Tritt A."/>
            <person name="Yoshinaga Y."/>
            <person name="Zwiers L.-H."/>
            <person name="Turgeon B."/>
            <person name="Goodwin S."/>
            <person name="Spatafora J."/>
            <person name="Crous P."/>
            <person name="Grigoriev I."/>
        </authorList>
    </citation>
    <scope>NUCLEOTIDE SEQUENCE</scope>
    <source>
        <strain evidence="3">ATCC 74209</strain>
    </source>
</reference>
<dbReference type="PANTHER" id="PTHR28249">
    <property type="entry name" value="SPORULATION-SPECIFIC PROTEIN SPO7"/>
    <property type="match status" value="1"/>
</dbReference>
<dbReference type="GO" id="GO:0004721">
    <property type="term" value="F:phosphoprotein phosphatase activity"/>
    <property type="evidence" value="ECO:0007669"/>
    <property type="project" value="TreeGrafter"/>
</dbReference>
<evidence type="ECO:0000256" key="1">
    <source>
        <dbReference type="SAM" id="MobiDB-lite"/>
    </source>
</evidence>
<keyword evidence="4" id="KW-1185">Reference proteome</keyword>
<feature type="compositionally biased region" description="Low complexity" evidence="1">
    <location>
        <begin position="372"/>
        <end position="381"/>
    </location>
</feature>
<dbReference type="Pfam" id="PF03907">
    <property type="entry name" value="Spo7"/>
    <property type="match status" value="1"/>
</dbReference>
<proteinExistence type="predicted"/>
<dbReference type="AlphaFoldDB" id="A0A9P4JHM3"/>
<feature type="region of interest" description="Disordered" evidence="1">
    <location>
        <begin position="1"/>
        <end position="25"/>
    </location>
</feature>
<evidence type="ECO:0000313" key="4">
    <source>
        <dbReference type="Proteomes" id="UP000799536"/>
    </source>
</evidence>
<sequence>MASTPSLDQIVKGAPPPNISVNQVAASPSHSASDRLSSLKPRPYLPHALSDPTSLLPSSPPQIYLNLLILEASLRAQFLTLRARRRQNTFVLTLLAIWLAFFTYALWLRPRDDGTGIGGSQYWLVDAGQKLSFITGLVFVILFWATGQWERGVRWPRRWIGVTNRGLRGFNCKIVIMRGPWWKEFWGWVMFVVPFSGGLWGGGGDEQAGSSYHFVSLAAERKEGLAAEQVGGKGRHHRIVRDDGRVVEFAEEDVAPGGDYVKLLLLPKPFSPDFRENWEVYRTEFWERENERRRELRKKVRQRQKEIAREEGGWLWWTGWRGWPWKKSKRRAEMERMGTLHQHSASGTVHLRDRSRRPSSNLLKERGREGSMSHSRSSSCSTTPTPDIDLSERNTSSLAARERRWSTST</sequence>
<dbReference type="GO" id="GO:0019888">
    <property type="term" value="F:protein phosphatase regulator activity"/>
    <property type="evidence" value="ECO:0007669"/>
    <property type="project" value="InterPro"/>
</dbReference>
<organism evidence="3 4">
    <name type="scientific">Delitschia confertaspora ATCC 74209</name>
    <dbReference type="NCBI Taxonomy" id="1513339"/>
    <lineage>
        <taxon>Eukaryota</taxon>
        <taxon>Fungi</taxon>
        <taxon>Dikarya</taxon>
        <taxon>Ascomycota</taxon>
        <taxon>Pezizomycotina</taxon>
        <taxon>Dothideomycetes</taxon>
        <taxon>Pleosporomycetidae</taxon>
        <taxon>Pleosporales</taxon>
        <taxon>Delitschiaceae</taxon>
        <taxon>Delitschia</taxon>
    </lineage>
</organism>
<evidence type="ECO:0000313" key="3">
    <source>
        <dbReference type="EMBL" id="KAF2196857.1"/>
    </source>
</evidence>
<dbReference type="InterPro" id="IPR005605">
    <property type="entry name" value="Spo7"/>
</dbReference>
<dbReference type="EMBL" id="ML994312">
    <property type="protein sequence ID" value="KAF2196857.1"/>
    <property type="molecule type" value="Genomic_DNA"/>
</dbReference>
<protein>
    <recommendedName>
        <fullName evidence="5">Spo7-like protein</fullName>
    </recommendedName>
</protein>
<feature type="non-terminal residue" evidence="3">
    <location>
        <position position="409"/>
    </location>
</feature>
<keyword evidence="2" id="KW-0812">Transmembrane</keyword>
<dbReference type="OrthoDB" id="5599171at2759"/>
<feature type="compositionally biased region" description="Basic and acidic residues" evidence="1">
    <location>
        <begin position="400"/>
        <end position="409"/>
    </location>
</feature>
<keyword evidence="2" id="KW-1133">Transmembrane helix</keyword>
<dbReference type="PANTHER" id="PTHR28249:SF1">
    <property type="entry name" value="SPORULATION-SPECIFIC PROTEIN SPO7"/>
    <property type="match status" value="1"/>
</dbReference>
<dbReference type="Proteomes" id="UP000799536">
    <property type="component" value="Unassembled WGS sequence"/>
</dbReference>
<feature type="region of interest" description="Disordered" evidence="1">
    <location>
        <begin position="334"/>
        <end position="409"/>
    </location>
</feature>
<name>A0A9P4JHM3_9PLEO</name>